<proteinExistence type="predicted"/>
<feature type="non-terminal residue" evidence="1">
    <location>
        <position position="108"/>
    </location>
</feature>
<sequence length="108" mass="12325">MNEPIYPSFYRKAALLNEEIFTSLRLNNITLSKTESAKIVGGRTMLDGVQHEFIIDEFNLPVIHQFYYYLTSDRTLCKLDIDKGIYLMGKVGCGKSLLMSAHLFVQDA</sequence>
<protein>
    <submittedName>
        <fullName evidence="1">Uncharacterized protein</fullName>
    </submittedName>
</protein>
<reference evidence="1" key="1">
    <citation type="submission" date="2019-03" db="EMBL/GenBank/DDBJ databases">
        <title>Single cell metagenomics reveals metabolic interactions within the superorganism composed of flagellate Streblomastix strix and complex community of Bacteroidetes bacteria on its surface.</title>
        <authorList>
            <person name="Treitli S.C."/>
            <person name="Kolisko M."/>
            <person name="Husnik F."/>
            <person name="Keeling P."/>
            <person name="Hampl V."/>
        </authorList>
    </citation>
    <scope>NUCLEOTIDE SEQUENCE</scope>
    <source>
        <strain evidence="1">STM</strain>
    </source>
</reference>
<evidence type="ECO:0000313" key="1">
    <source>
        <dbReference type="EMBL" id="KAA6351894.1"/>
    </source>
</evidence>
<comment type="caution">
    <text evidence="1">The sequence shown here is derived from an EMBL/GenBank/DDBJ whole genome shotgun (WGS) entry which is preliminary data.</text>
</comment>
<dbReference type="EMBL" id="SNRY01000008">
    <property type="protein sequence ID" value="KAA6351894.1"/>
    <property type="molecule type" value="Genomic_DNA"/>
</dbReference>
<gene>
    <name evidence="1" type="ORF">EZS27_000843</name>
</gene>
<organism evidence="1">
    <name type="scientific">termite gut metagenome</name>
    <dbReference type="NCBI Taxonomy" id="433724"/>
    <lineage>
        <taxon>unclassified sequences</taxon>
        <taxon>metagenomes</taxon>
        <taxon>organismal metagenomes</taxon>
    </lineage>
</organism>
<dbReference type="AlphaFoldDB" id="A0A5J4T0R9"/>
<name>A0A5J4T0R9_9ZZZZ</name>
<accession>A0A5J4T0R9</accession>